<dbReference type="Gene3D" id="3.40.50.620">
    <property type="entry name" value="HUPs"/>
    <property type="match status" value="1"/>
</dbReference>
<comment type="caution">
    <text evidence="2">Lacks conserved residue(s) required for the propagation of feature annotation.</text>
</comment>
<dbReference type="AlphaFoldDB" id="A0A6L5YPB4"/>
<keyword evidence="1 2" id="KW-0819">tRNA processing</keyword>
<feature type="binding site" evidence="2">
    <location>
        <position position="102"/>
    </location>
    <ligand>
        <name>ATP</name>
        <dbReference type="ChEBI" id="CHEBI:30616"/>
    </ligand>
</feature>
<dbReference type="Pfam" id="PF05636">
    <property type="entry name" value="HIGH_NTase1"/>
    <property type="match status" value="1"/>
</dbReference>
<keyword evidence="2" id="KW-0067">ATP-binding</keyword>
<keyword evidence="2" id="KW-0436">Ligase</keyword>
<proteinExistence type="inferred from homology"/>
<sequence>MKIAGVIAEYNPFHNGHYYQLEQIKQKTGADYIVVAMSGDFLQRGVPALTDKYARTKMALSAGADLVIELPCVWATASAEYFAQAGVRLFQKMGNVTHLCFGAECDDLDLLLSISSLLSQEDAAYQNFLSQNLKKGLSFPAARSQALSSAVKKDPALSRKLPEITLLLASPNNILALEYLKALQQTASAAKAITPVLIPRKGDGYHAPDIHSALASATAIRKALFAGHCAQELSASMPETTIHILDAYQKNFPFLDENSPSQMLAYRLFSLSEKDYDCFADCSHDLSNRIDNQLGQYQTVGQFTSLLKTKEITYSRISRALIHILLDIRNSDYDFGKSMDWIPYLRILGFRKSAGALLSDMKKEASVPLITKVADASTILTSDAYSFFKKDLFAADLYRQLMIANGASLPQNEFTQGLILIDS</sequence>
<dbReference type="GO" id="GO:0006400">
    <property type="term" value="P:tRNA modification"/>
    <property type="evidence" value="ECO:0007669"/>
    <property type="project" value="UniProtKB-UniRule"/>
</dbReference>
<dbReference type="GO" id="GO:0016740">
    <property type="term" value="F:transferase activity"/>
    <property type="evidence" value="ECO:0007669"/>
    <property type="project" value="UniProtKB-KW"/>
</dbReference>
<dbReference type="EC" id="6.3.4.-" evidence="2"/>
<gene>
    <name evidence="2" type="primary">tmcAL</name>
    <name evidence="3" type="ORF">FYJ75_00545</name>
</gene>
<dbReference type="GO" id="GO:0005524">
    <property type="term" value="F:ATP binding"/>
    <property type="evidence" value="ECO:0007669"/>
    <property type="project" value="UniProtKB-KW"/>
</dbReference>
<comment type="catalytic activity">
    <reaction evidence="2">
        <text>cytidine(34) in elongator tRNA(Met) + acetate + ATP = N(4)-acetylcytidine(34) in elongator tRNA(Met) + AMP + diphosphate</text>
        <dbReference type="Rhea" id="RHEA:58144"/>
        <dbReference type="Rhea" id="RHEA-COMP:10693"/>
        <dbReference type="Rhea" id="RHEA-COMP:10694"/>
        <dbReference type="ChEBI" id="CHEBI:30089"/>
        <dbReference type="ChEBI" id="CHEBI:30616"/>
        <dbReference type="ChEBI" id="CHEBI:33019"/>
        <dbReference type="ChEBI" id="CHEBI:74900"/>
        <dbReference type="ChEBI" id="CHEBI:82748"/>
        <dbReference type="ChEBI" id="CHEBI:456215"/>
    </reaction>
</comment>
<evidence type="ECO:0000313" key="3">
    <source>
        <dbReference type="EMBL" id="MST73521.1"/>
    </source>
</evidence>
<dbReference type="SUPFAM" id="SSF52374">
    <property type="entry name" value="Nucleotidylyl transferase"/>
    <property type="match status" value="1"/>
</dbReference>
<dbReference type="GO" id="GO:0005737">
    <property type="term" value="C:cytoplasm"/>
    <property type="evidence" value="ECO:0007669"/>
    <property type="project" value="UniProtKB-SubCell"/>
</dbReference>
<dbReference type="GO" id="GO:0016879">
    <property type="term" value="F:ligase activity, forming carbon-nitrogen bonds"/>
    <property type="evidence" value="ECO:0007669"/>
    <property type="project" value="UniProtKB-UniRule"/>
</dbReference>
<protein>
    <recommendedName>
        <fullName evidence="2">tRNA(Met) cytidine acetate ligase</fullName>
        <ecNumber evidence="2">6.3.4.-</ecNumber>
    </recommendedName>
</protein>
<dbReference type="PANTHER" id="PTHR37825:SF1">
    <property type="entry name" value="TRNA(MET) CYTIDINE ACETATE LIGASE"/>
    <property type="match status" value="1"/>
</dbReference>
<feature type="binding site" evidence="2">
    <location>
        <position position="200"/>
    </location>
    <ligand>
        <name>ATP</name>
        <dbReference type="ChEBI" id="CHEBI:30616"/>
    </ligand>
</feature>
<keyword evidence="2" id="KW-0694">RNA-binding</keyword>
<comment type="similarity">
    <text evidence="2">Belongs to the TmcAL family.</text>
</comment>
<evidence type="ECO:0000256" key="1">
    <source>
        <dbReference type="ARBA" id="ARBA00022694"/>
    </source>
</evidence>
<keyword evidence="2" id="KW-0547">Nucleotide-binding</keyword>
<keyword evidence="2" id="KW-0963">Cytoplasm</keyword>
<dbReference type="InterPro" id="IPR008513">
    <property type="entry name" value="tRNA(Met)_cyd_acetate_ligase"/>
</dbReference>
<dbReference type="HAMAP" id="MF_01539">
    <property type="entry name" value="TmcAL"/>
    <property type="match status" value="1"/>
</dbReference>
<comment type="caution">
    <text evidence="3">The sequence shown here is derived from an EMBL/GenBank/DDBJ whole genome shotgun (WGS) entry which is preliminary data.</text>
</comment>
<evidence type="ECO:0000313" key="4">
    <source>
        <dbReference type="Proteomes" id="UP000474024"/>
    </source>
</evidence>
<dbReference type="NCBIfam" id="NF010191">
    <property type="entry name" value="PRK13670.1"/>
    <property type="match status" value="1"/>
</dbReference>
<name>A0A6L5YPB4_9FIRM</name>
<feature type="binding site" evidence="2">
    <location>
        <begin position="7"/>
        <end position="20"/>
    </location>
    <ligand>
        <name>ATP</name>
        <dbReference type="ChEBI" id="CHEBI:30616"/>
    </ligand>
</feature>
<reference evidence="3 4" key="1">
    <citation type="submission" date="2019-08" db="EMBL/GenBank/DDBJ databases">
        <title>In-depth cultivation of the pig gut microbiome towards novel bacterial diversity and tailored functional studies.</title>
        <authorList>
            <person name="Wylensek D."/>
            <person name="Hitch T.C.A."/>
            <person name="Clavel T."/>
        </authorList>
    </citation>
    <scope>NUCLEOTIDE SEQUENCE [LARGE SCALE GENOMIC DNA]</scope>
    <source>
        <strain evidence="3 4">MUC/MUC-530-WT-4D</strain>
    </source>
</reference>
<feature type="binding site" evidence="2">
    <location>
        <position position="172"/>
    </location>
    <ligand>
        <name>ATP</name>
        <dbReference type="ChEBI" id="CHEBI:30616"/>
    </ligand>
</feature>
<dbReference type="EMBL" id="VUNI01000001">
    <property type="protein sequence ID" value="MST73521.1"/>
    <property type="molecule type" value="Genomic_DNA"/>
</dbReference>
<dbReference type="PANTHER" id="PTHR37825">
    <property type="entry name" value="TRNA(MET) CYTIDINE ACETATE LIGASE"/>
    <property type="match status" value="1"/>
</dbReference>
<comment type="subcellular location">
    <subcellularLocation>
        <location evidence="2">Cytoplasm</location>
    </subcellularLocation>
</comment>
<organism evidence="3 4">
    <name type="scientific">Roseburia porci</name>
    <dbReference type="NCBI Taxonomy" id="2605790"/>
    <lineage>
        <taxon>Bacteria</taxon>
        <taxon>Bacillati</taxon>
        <taxon>Bacillota</taxon>
        <taxon>Clostridia</taxon>
        <taxon>Lachnospirales</taxon>
        <taxon>Lachnospiraceae</taxon>
        <taxon>Roseburia</taxon>
    </lineage>
</organism>
<keyword evidence="2" id="KW-0820">tRNA-binding</keyword>
<evidence type="ECO:0000256" key="2">
    <source>
        <dbReference type="HAMAP-Rule" id="MF_01539"/>
    </source>
</evidence>
<dbReference type="Proteomes" id="UP000474024">
    <property type="component" value="Unassembled WGS sequence"/>
</dbReference>
<keyword evidence="3" id="KW-0808">Transferase</keyword>
<dbReference type="InterPro" id="IPR014729">
    <property type="entry name" value="Rossmann-like_a/b/a_fold"/>
</dbReference>
<keyword evidence="4" id="KW-1185">Reference proteome</keyword>
<dbReference type="GO" id="GO:0000049">
    <property type="term" value="F:tRNA binding"/>
    <property type="evidence" value="ECO:0007669"/>
    <property type="project" value="UniProtKB-KW"/>
</dbReference>
<comment type="function">
    <text evidence="2">Catalyzes the formation of N(4)-acetylcytidine (ac(4)C) at the wobble position of elongator tRNA(Met), using acetate and ATP as substrates. First activates an acetate ion to form acetyladenylate (Ac-AMP) and then transfers the acetyl group to tRNA to form ac(4)C34.</text>
</comment>
<accession>A0A6L5YPB4</accession>
<dbReference type="RefSeq" id="WP_154427766.1">
    <property type="nucleotide sequence ID" value="NZ_VUNI01000001.1"/>
</dbReference>